<dbReference type="PROSITE" id="PS00073">
    <property type="entry name" value="ACYL_COA_DH_2"/>
    <property type="match status" value="1"/>
</dbReference>
<dbReference type="Gene3D" id="1.10.540.10">
    <property type="entry name" value="Acyl-CoA dehydrogenase/oxidase, N-terminal domain"/>
    <property type="match status" value="1"/>
</dbReference>
<dbReference type="PROSITE" id="PS00072">
    <property type="entry name" value="ACYL_COA_DH_1"/>
    <property type="match status" value="1"/>
</dbReference>
<dbReference type="InterPro" id="IPR009100">
    <property type="entry name" value="AcylCoA_DH/oxidase_NM_dom_sf"/>
</dbReference>
<dbReference type="PANTHER" id="PTHR43188:SF1">
    <property type="entry name" value="ACYL-COA DEHYDROGENASE"/>
    <property type="match status" value="1"/>
</dbReference>
<keyword evidence="3 5" id="KW-0285">Flavoprotein</keyword>
<dbReference type="InterPro" id="IPR006089">
    <property type="entry name" value="Acyl-CoA_DH_CS"/>
</dbReference>
<evidence type="ECO:0000256" key="2">
    <source>
        <dbReference type="ARBA" id="ARBA00009347"/>
    </source>
</evidence>
<sequence>MSTATASAKTQNHDPLLFEALLDPSERAVLEDFRSALSGLDDTVLNRAWERAEFPFDLLQPLAATGQLGRHLHPGAEPSHLLRGMLTAELARKDASLATFAGVSGSLFGLSVRRFGSPAQQARILPAVASGELVGAFALTEPGSGSDIAGGMSTTARRDGDGWVINGTKRWIGNATWGHEAVVWAKEQGGDGRFLGFLVPTGTPGWSAEKIEGKYSLRSVQNAHITLNDVRVPDTARLPGVESFRQISEVLKFTRLEVGWTALGNAVGAFDAALAHAVNHHQFGRPLARFQLVQDLLVRAEVNITSTLGALVQAARLADRDELQEEHASLVKLMAASQARETVALCREVLGGNGIVLENKVMKHFMDAEAIYTFEGTHQINTLIVGRALTGHSAFA</sequence>
<comment type="caution">
    <text evidence="9">The sequence shown here is derived from an EMBL/GenBank/DDBJ whole genome shotgun (WGS) entry which is preliminary data.</text>
</comment>
<evidence type="ECO:0000259" key="7">
    <source>
        <dbReference type="Pfam" id="PF02770"/>
    </source>
</evidence>
<dbReference type="PANTHER" id="PTHR43188">
    <property type="entry name" value="ACYL-COENZYME A OXIDASE"/>
    <property type="match status" value="1"/>
</dbReference>
<dbReference type="InterPro" id="IPR013786">
    <property type="entry name" value="AcylCoA_DH/ox_N"/>
</dbReference>
<dbReference type="InterPro" id="IPR045008">
    <property type="entry name" value="ACX4-like"/>
</dbReference>
<feature type="domain" description="Acyl-CoA dehydrogenase/oxidase N-terminal" evidence="8">
    <location>
        <begin position="43"/>
        <end position="132"/>
    </location>
</feature>
<evidence type="ECO:0000313" key="9">
    <source>
        <dbReference type="EMBL" id="MCC3298438.1"/>
    </source>
</evidence>
<comment type="cofactor">
    <cofactor evidence="1 5">
        <name>FAD</name>
        <dbReference type="ChEBI" id="CHEBI:57692"/>
    </cofactor>
</comment>
<reference evidence="9" key="1">
    <citation type="submission" date="2021-10" db="EMBL/GenBank/DDBJ databases">
        <title>Novel species in genus Arthrobacter.</title>
        <authorList>
            <person name="Liu Y."/>
        </authorList>
    </citation>
    <scope>NUCLEOTIDE SEQUENCE</scope>
    <source>
        <strain evidence="9">Zg-Y453</strain>
    </source>
</reference>
<evidence type="ECO:0000259" key="8">
    <source>
        <dbReference type="Pfam" id="PF02771"/>
    </source>
</evidence>
<proteinExistence type="inferred from homology"/>
<dbReference type="InterPro" id="IPR046373">
    <property type="entry name" value="Acyl-CoA_Oxase/DH_mid-dom_sf"/>
</dbReference>
<dbReference type="InterPro" id="IPR006091">
    <property type="entry name" value="Acyl-CoA_Oxase/DH_mid-dom"/>
</dbReference>
<evidence type="ECO:0000256" key="3">
    <source>
        <dbReference type="ARBA" id="ARBA00022630"/>
    </source>
</evidence>
<keyword evidence="5" id="KW-0560">Oxidoreductase</keyword>
<evidence type="ECO:0000256" key="1">
    <source>
        <dbReference type="ARBA" id="ARBA00001974"/>
    </source>
</evidence>
<feature type="domain" description="Acyl-CoA oxidase/dehydrogenase middle" evidence="7">
    <location>
        <begin position="136"/>
        <end position="230"/>
    </location>
</feature>
<dbReference type="Pfam" id="PF02771">
    <property type="entry name" value="Acyl-CoA_dh_N"/>
    <property type="match status" value="1"/>
</dbReference>
<dbReference type="Gene3D" id="2.40.110.10">
    <property type="entry name" value="Butyryl-CoA Dehydrogenase, subunit A, domain 2"/>
    <property type="match status" value="1"/>
</dbReference>
<evidence type="ECO:0000256" key="4">
    <source>
        <dbReference type="ARBA" id="ARBA00022827"/>
    </source>
</evidence>
<name>A0A9X1SCR2_9MICC</name>
<evidence type="ECO:0000313" key="10">
    <source>
        <dbReference type="Proteomes" id="UP001139158"/>
    </source>
</evidence>
<dbReference type="Gene3D" id="1.20.140.10">
    <property type="entry name" value="Butyryl-CoA Dehydrogenase, subunit A, domain 3"/>
    <property type="match status" value="1"/>
</dbReference>
<protein>
    <submittedName>
        <fullName evidence="9">Acyl-CoA dehydrogenase family protein</fullName>
    </submittedName>
</protein>
<evidence type="ECO:0000256" key="5">
    <source>
        <dbReference type="RuleBase" id="RU362125"/>
    </source>
</evidence>
<dbReference type="Pfam" id="PF02770">
    <property type="entry name" value="Acyl-CoA_dh_M"/>
    <property type="match status" value="1"/>
</dbReference>
<dbReference type="Proteomes" id="UP001139158">
    <property type="component" value="Unassembled WGS sequence"/>
</dbReference>
<dbReference type="Pfam" id="PF00441">
    <property type="entry name" value="Acyl-CoA_dh_1"/>
    <property type="match status" value="1"/>
</dbReference>
<dbReference type="InterPro" id="IPR036250">
    <property type="entry name" value="AcylCo_DH-like_C"/>
</dbReference>
<gene>
    <name evidence="9" type="ORF">LJ757_11560</name>
</gene>
<dbReference type="SUPFAM" id="SSF47203">
    <property type="entry name" value="Acyl-CoA dehydrogenase C-terminal domain-like"/>
    <property type="match status" value="1"/>
</dbReference>
<dbReference type="InterPro" id="IPR037069">
    <property type="entry name" value="AcylCoA_DH/ox_N_sf"/>
</dbReference>
<feature type="domain" description="Acyl-CoA dehydrogenase/oxidase C-terminal" evidence="6">
    <location>
        <begin position="244"/>
        <end position="389"/>
    </location>
</feature>
<dbReference type="RefSeq" id="WP_227896305.1">
    <property type="nucleotide sequence ID" value="NZ_CP099466.1"/>
</dbReference>
<dbReference type="GO" id="GO:0050660">
    <property type="term" value="F:flavin adenine dinucleotide binding"/>
    <property type="evidence" value="ECO:0007669"/>
    <property type="project" value="InterPro"/>
</dbReference>
<comment type="similarity">
    <text evidence="2 5">Belongs to the acyl-CoA dehydrogenase family.</text>
</comment>
<organism evidence="9 10">
    <name type="scientific">Arthrobacter caoxuetaonis</name>
    <dbReference type="NCBI Taxonomy" id="2886935"/>
    <lineage>
        <taxon>Bacteria</taxon>
        <taxon>Bacillati</taxon>
        <taxon>Actinomycetota</taxon>
        <taxon>Actinomycetes</taxon>
        <taxon>Micrococcales</taxon>
        <taxon>Micrococcaceae</taxon>
        <taxon>Arthrobacter</taxon>
    </lineage>
</organism>
<accession>A0A9X1SCR2</accession>
<evidence type="ECO:0000259" key="6">
    <source>
        <dbReference type="Pfam" id="PF00441"/>
    </source>
</evidence>
<dbReference type="EMBL" id="JAJFZV010000011">
    <property type="protein sequence ID" value="MCC3298438.1"/>
    <property type="molecule type" value="Genomic_DNA"/>
</dbReference>
<dbReference type="GO" id="GO:0006635">
    <property type="term" value="P:fatty acid beta-oxidation"/>
    <property type="evidence" value="ECO:0007669"/>
    <property type="project" value="InterPro"/>
</dbReference>
<dbReference type="AlphaFoldDB" id="A0A9X1SCR2"/>
<dbReference type="GO" id="GO:0003995">
    <property type="term" value="F:acyl-CoA dehydrogenase activity"/>
    <property type="evidence" value="ECO:0007669"/>
    <property type="project" value="InterPro"/>
</dbReference>
<dbReference type="SUPFAM" id="SSF56645">
    <property type="entry name" value="Acyl-CoA dehydrogenase NM domain-like"/>
    <property type="match status" value="1"/>
</dbReference>
<dbReference type="InterPro" id="IPR009075">
    <property type="entry name" value="AcylCo_DH/oxidase_C"/>
</dbReference>
<keyword evidence="10" id="KW-1185">Reference proteome</keyword>
<keyword evidence="4 5" id="KW-0274">FAD</keyword>